<dbReference type="InterPro" id="IPR029141">
    <property type="entry name" value="FimA_N"/>
</dbReference>
<proteinExistence type="inferred from homology"/>
<evidence type="ECO:0000259" key="6">
    <source>
        <dbReference type="Pfam" id="PF06321"/>
    </source>
</evidence>
<keyword evidence="5" id="KW-0812">Transmembrane</keyword>
<accession>A0A396C1I7</accession>
<keyword evidence="3" id="KW-0732">Signal</keyword>
<sequence length="400" mass="45655">MMIHLEIKMHFLTIIVQLFFVVFGIIKMILIMRRNMIYKIVTCLIGVTIFIACTNEEQEPINTEMSAGNKVEIRIYTGEIEKKFSRGSDISNLSSDEKIDRLDVFVYNEDGTLFEYMEPKFNGIDGTYVATLEKDVVTDTKKDVFILANYDETKIDELRKKSSSEMQKLVRNSIQKWTGDKFEGHRMLSASALGHNFSNDRVLEINITRIYSKITLQCIYNYSNSDIEPSEGQTPIAPTRVAVSIDSLINIPQDASVFPNLFVNTAPNFENHKFGSSIPLAINGDKITEMNQKGADNPRVYDLSADEPNLMLFPHNTGKNDTTLVCLNFKLYGAIDIPVKEFNRVFKFPDVGYNKNYQIMLYFNQLDKPKTRGVSGREKFIDVLECSYEIIPLSLIEGNK</sequence>
<reference evidence="7 8" key="1">
    <citation type="submission" date="2018-08" db="EMBL/GenBank/DDBJ databases">
        <title>A genome reference for cultivated species of the human gut microbiota.</title>
        <authorList>
            <person name="Zou Y."/>
            <person name="Xue W."/>
            <person name="Luo G."/>
        </authorList>
    </citation>
    <scope>NUCLEOTIDE SEQUENCE [LARGE SCALE GENOMIC DNA]</scope>
    <source>
        <strain evidence="7 8">AM18-6</strain>
    </source>
</reference>
<evidence type="ECO:0000256" key="5">
    <source>
        <dbReference type="SAM" id="Phobius"/>
    </source>
</evidence>
<evidence type="ECO:0000313" key="7">
    <source>
        <dbReference type="EMBL" id="RHH14355.1"/>
    </source>
</evidence>
<dbReference type="Pfam" id="PF06321">
    <property type="entry name" value="P_gingi_FimA"/>
    <property type="match status" value="1"/>
</dbReference>
<gene>
    <name evidence="7" type="ORF">DW228_06030</name>
</gene>
<dbReference type="GO" id="GO:0009289">
    <property type="term" value="C:pilus"/>
    <property type="evidence" value="ECO:0007669"/>
    <property type="project" value="UniProtKB-SubCell"/>
</dbReference>
<protein>
    <recommendedName>
        <fullName evidence="6">Major fimbrial subunit protein N-terminal domain-containing protein</fullName>
    </recommendedName>
</protein>
<evidence type="ECO:0000256" key="4">
    <source>
        <dbReference type="ARBA" id="ARBA00023263"/>
    </source>
</evidence>
<dbReference type="Gene3D" id="2.60.40.2580">
    <property type="match status" value="1"/>
</dbReference>
<keyword evidence="5" id="KW-1133">Transmembrane helix</keyword>
<evidence type="ECO:0000256" key="3">
    <source>
        <dbReference type="ARBA" id="ARBA00022729"/>
    </source>
</evidence>
<comment type="subcellular location">
    <subcellularLocation>
        <location evidence="1">Fimbrium</location>
    </subcellularLocation>
</comment>
<evidence type="ECO:0000256" key="1">
    <source>
        <dbReference type="ARBA" id="ARBA00004561"/>
    </source>
</evidence>
<keyword evidence="4" id="KW-0281">Fimbrium</keyword>
<feature type="domain" description="Major fimbrial subunit protein N-terminal" evidence="6">
    <location>
        <begin position="93"/>
        <end position="173"/>
    </location>
</feature>
<comment type="caution">
    <text evidence="7">The sequence shown here is derived from an EMBL/GenBank/DDBJ whole genome shotgun (WGS) entry which is preliminary data.</text>
</comment>
<name>A0A396C1I7_BACFG</name>
<dbReference type="AlphaFoldDB" id="A0A396C1I7"/>
<evidence type="ECO:0000256" key="2">
    <source>
        <dbReference type="ARBA" id="ARBA00006011"/>
    </source>
</evidence>
<keyword evidence="5" id="KW-0472">Membrane</keyword>
<evidence type="ECO:0000313" key="8">
    <source>
        <dbReference type="Proteomes" id="UP000266644"/>
    </source>
</evidence>
<organism evidence="7 8">
    <name type="scientific">Bacteroides fragilis</name>
    <dbReference type="NCBI Taxonomy" id="817"/>
    <lineage>
        <taxon>Bacteria</taxon>
        <taxon>Pseudomonadati</taxon>
        <taxon>Bacteroidota</taxon>
        <taxon>Bacteroidia</taxon>
        <taxon>Bacteroidales</taxon>
        <taxon>Bacteroidaceae</taxon>
        <taxon>Bacteroides</taxon>
    </lineage>
</organism>
<comment type="similarity">
    <text evidence="2">Belongs to the bacteroidetes fimbrillin superfamily. FimA/Mfa1 family.</text>
</comment>
<dbReference type="Proteomes" id="UP000266644">
    <property type="component" value="Unassembled WGS sequence"/>
</dbReference>
<dbReference type="EMBL" id="QRJE01000008">
    <property type="protein sequence ID" value="RHH14355.1"/>
    <property type="molecule type" value="Genomic_DNA"/>
</dbReference>
<feature type="transmembrane region" description="Helical" evidence="5">
    <location>
        <begin position="12"/>
        <end position="30"/>
    </location>
</feature>